<dbReference type="EC" id="7.1.1.1" evidence="2"/>
<evidence type="ECO:0000259" key="7">
    <source>
        <dbReference type="SMART" id="SM01003"/>
    </source>
</evidence>
<evidence type="ECO:0000256" key="5">
    <source>
        <dbReference type="ARBA" id="ARBA00023027"/>
    </source>
</evidence>
<comment type="function">
    <text evidence="1">The transhydrogenation between NADH and NADP is coupled to respiration and ATP hydrolysis and functions as a proton pump across the membrane.</text>
</comment>
<dbReference type="GO" id="GO:0016491">
    <property type="term" value="F:oxidoreductase activity"/>
    <property type="evidence" value="ECO:0007669"/>
    <property type="project" value="UniProtKB-KW"/>
</dbReference>
<comment type="caution">
    <text evidence="8">The sequence shown here is derived from an EMBL/GenBank/DDBJ whole genome shotgun (WGS) entry which is preliminary data.</text>
</comment>
<evidence type="ECO:0000256" key="6">
    <source>
        <dbReference type="ARBA" id="ARBA00048202"/>
    </source>
</evidence>
<dbReference type="Gene3D" id="3.40.50.720">
    <property type="entry name" value="NAD(P)-binding Rossmann-like Domain"/>
    <property type="match status" value="1"/>
</dbReference>
<dbReference type="Proteomes" id="UP000092504">
    <property type="component" value="Unassembled WGS sequence"/>
</dbReference>
<dbReference type="PANTHER" id="PTHR10160:SF19">
    <property type="entry name" value="PROTON-TRANSLOCATING NAD(P)(+) TRANSHYDROGENASE"/>
    <property type="match status" value="1"/>
</dbReference>
<feature type="domain" description="Alanine dehydrogenase/pyridine nucleotide transhydrogenase N-terminal" evidence="7">
    <location>
        <begin position="4"/>
        <end position="97"/>
    </location>
</feature>
<dbReference type="GO" id="GO:0008750">
    <property type="term" value="F:proton-translocating NAD(P)+ transhydrogenase activity"/>
    <property type="evidence" value="ECO:0007669"/>
    <property type="project" value="UniProtKB-EC"/>
</dbReference>
<dbReference type="EMBL" id="MAJD01000001">
    <property type="protein sequence ID" value="OBX38153.1"/>
    <property type="molecule type" value="Genomic_DNA"/>
</dbReference>
<proteinExistence type="predicted"/>
<evidence type="ECO:0000256" key="4">
    <source>
        <dbReference type="ARBA" id="ARBA00022967"/>
    </source>
</evidence>
<keyword evidence="4" id="KW-1278">Translocase</keyword>
<protein>
    <recommendedName>
        <fullName evidence="2">proton-translocating NAD(P)(+) transhydrogenase</fullName>
        <ecNumber evidence="2">7.1.1.1</ecNumber>
    </recommendedName>
</protein>
<dbReference type="SUPFAM" id="SSF52283">
    <property type="entry name" value="Formate/glycerate dehydrogenase catalytic domain-like"/>
    <property type="match status" value="1"/>
</dbReference>
<keyword evidence="8" id="KW-0560">Oxidoreductase</keyword>
<dbReference type="PANTHER" id="PTHR10160">
    <property type="entry name" value="NAD(P) TRANSHYDROGENASE"/>
    <property type="match status" value="1"/>
</dbReference>
<gene>
    <name evidence="8" type="primary">pntA_1</name>
    <name evidence="8" type="ORF">A8U91_02539</name>
</gene>
<evidence type="ECO:0000256" key="1">
    <source>
        <dbReference type="ARBA" id="ARBA00003943"/>
    </source>
</evidence>
<dbReference type="GO" id="GO:0006740">
    <property type="term" value="P:NADPH regeneration"/>
    <property type="evidence" value="ECO:0007669"/>
    <property type="project" value="TreeGrafter"/>
</dbReference>
<evidence type="ECO:0000313" key="8">
    <source>
        <dbReference type="EMBL" id="OBX38153.1"/>
    </source>
</evidence>
<accession>A0A1B8P7H0</accession>
<evidence type="ECO:0000256" key="2">
    <source>
        <dbReference type="ARBA" id="ARBA00012943"/>
    </source>
</evidence>
<sequence>MRLSVMRERRPGESRVALTPPMYRPWPVSITKVFVETGAGDAAGFHNDSYRKAGAEILETRAALLDKTDIILCVDGAHEEALADLQEGHICIGMLDP</sequence>
<keyword evidence="5" id="KW-0520">NAD</keyword>
<dbReference type="AlphaFoldDB" id="A0A1B8P7H0"/>
<dbReference type="Pfam" id="PF05222">
    <property type="entry name" value="AlaDh_PNT_N"/>
    <property type="match status" value="1"/>
</dbReference>
<comment type="catalytic activity">
    <reaction evidence="6">
        <text>NAD(+) + NADPH + H(+)(in) = NADH + NADP(+) + H(+)(out)</text>
        <dbReference type="Rhea" id="RHEA:47992"/>
        <dbReference type="ChEBI" id="CHEBI:15378"/>
        <dbReference type="ChEBI" id="CHEBI:57540"/>
        <dbReference type="ChEBI" id="CHEBI:57783"/>
        <dbReference type="ChEBI" id="CHEBI:57945"/>
        <dbReference type="ChEBI" id="CHEBI:58349"/>
        <dbReference type="EC" id="7.1.1.1"/>
    </reaction>
</comment>
<dbReference type="GO" id="GO:0005886">
    <property type="term" value="C:plasma membrane"/>
    <property type="evidence" value="ECO:0007669"/>
    <property type="project" value="TreeGrafter"/>
</dbReference>
<name>A0A1B8P7H0_HALEL</name>
<dbReference type="InterPro" id="IPR007886">
    <property type="entry name" value="AlaDH/PNT_N"/>
</dbReference>
<dbReference type="GO" id="GO:0050661">
    <property type="term" value="F:NADP binding"/>
    <property type="evidence" value="ECO:0007669"/>
    <property type="project" value="TreeGrafter"/>
</dbReference>
<reference evidence="8 9" key="1">
    <citation type="submission" date="2016-06" db="EMBL/GenBank/DDBJ databases">
        <title>Genome sequence of halotolerant plant growth promoting strain of Halomonas elongata HEK1 isolated from salterns of Rann of Kutch, Gujarat, India.</title>
        <authorList>
            <person name="Gaba S."/>
            <person name="Singh R.N."/>
            <person name="Abrol S."/>
            <person name="Kaushik R."/>
            <person name="Saxena A.K."/>
        </authorList>
    </citation>
    <scope>NUCLEOTIDE SEQUENCE [LARGE SCALE GENOMIC DNA]</scope>
    <source>
        <strain evidence="8 9">HEK1</strain>
    </source>
</reference>
<evidence type="ECO:0000256" key="3">
    <source>
        <dbReference type="ARBA" id="ARBA00022857"/>
    </source>
</evidence>
<evidence type="ECO:0000313" key="9">
    <source>
        <dbReference type="Proteomes" id="UP000092504"/>
    </source>
</evidence>
<keyword evidence="3" id="KW-0521">NADP</keyword>
<organism evidence="8 9">
    <name type="scientific">Halomonas elongata</name>
    <dbReference type="NCBI Taxonomy" id="2746"/>
    <lineage>
        <taxon>Bacteria</taxon>
        <taxon>Pseudomonadati</taxon>
        <taxon>Pseudomonadota</taxon>
        <taxon>Gammaproteobacteria</taxon>
        <taxon>Oceanospirillales</taxon>
        <taxon>Halomonadaceae</taxon>
        <taxon>Halomonas</taxon>
    </lineage>
</organism>
<dbReference type="SMART" id="SM01003">
    <property type="entry name" value="AlaDh_PNT_N"/>
    <property type="match status" value="1"/>
</dbReference>